<gene>
    <name evidence="2" type="ORF">BN437_0976</name>
</gene>
<feature type="transmembrane region" description="Helical" evidence="1">
    <location>
        <begin position="304"/>
        <end position="327"/>
    </location>
</feature>
<keyword evidence="1" id="KW-1133">Transmembrane helix</keyword>
<keyword evidence="1" id="KW-0812">Transmembrane</keyword>
<feature type="transmembrane region" description="Helical" evidence="1">
    <location>
        <begin position="280"/>
        <end position="297"/>
    </location>
</feature>
<accession>A0A831A3P7</accession>
<reference evidence="2 3" key="2">
    <citation type="submission" date="2013-04" db="EMBL/GenBank/DDBJ databases">
        <title>Comparative genomics of 12 strains of Erwinia amylovora identifies a pan-genome with a large conserved core and provides insights into host specificity.</title>
        <authorList>
            <person name="Mann R.A."/>
            <person name="Smits T.H.M."/>
            <person name="Buehlmann A."/>
            <person name="Blom J."/>
            <person name="Goesmann A."/>
            <person name="Frey J.E."/>
            <person name="Plummer K.M."/>
            <person name="Beer S.V."/>
            <person name="Luck J."/>
            <person name="Duffy B."/>
            <person name="Rodoni B."/>
        </authorList>
    </citation>
    <scope>NUCLEOTIDE SEQUENCE [LARGE SCALE GENOMIC DNA]</scope>
    <source>
        <strain evidence="3">CFBP 1232</strain>
    </source>
</reference>
<comment type="caution">
    <text evidence="2">The sequence shown here is derived from an EMBL/GenBank/DDBJ whole genome shotgun (WGS) entry which is preliminary data.</text>
</comment>
<evidence type="ECO:0008006" key="4">
    <source>
        <dbReference type="Google" id="ProtNLM"/>
    </source>
</evidence>
<keyword evidence="1" id="KW-0472">Membrane</keyword>
<protein>
    <recommendedName>
        <fullName evidence="4">Glycosyltransferase RgtA/B/C/D-like domain-containing protein</fullName>
    </recommendedName>
</protein>
<feature type="transmembrane region" description="Helical" evidence="1">
    <location>
        <begin position="91"/>
        <end position="109"/>
    </location>
</feature>
<dbReference type="InterPro" id="IPR025686">
    <property type="entry name" value="Glucos_trans_II"/>
</dbReference>
<dbReference type="EMBL" id="CAPB01000008">
    <property type="protein sequence ID" value="CCO92930.1"/>
    <property type="molecule type" value="Genomic_DNA"/>
</dbReference>
<name>A0A831A3P7_ERWAM</name>
<feature type="transmembrane region" description="Helical" evidence="1">
    <location>
        <begin position="172"/>
        <end position="197"/>
    </location>
</feature>
<feature type="transmembrane region" description="Helical" evidence="1">
    <location>
        <begin position="139"/>
        <end position="160"/>
    </location>
</feature>
<evidence type="ECO:0000256" key="1">
    <source>
        <dbReference type="SAM" id="Phobius"/>
    </source>
</evidence>
<dbReference type="AlphaFoldDB" id="A0A831A3P7"/>
<feature type="transmembrane region" description="Helical" evidence="1">
    <location>
        <begin position="358"/>
        <end position="377"/>
    </location>
</feature>
<evidence type="ECO:0000313" key="3">
    <source>
        <dbReference type="Proteomes" id="UP000013111"/>
    </source>
</evidence>
<dbReference type="Proteomes" id="UP000013111">
    <property type="component" value="Unassembled WGS sequence"/>
</dbReference>
<organism evidence="2 3">
    <name type="scientific">Erwinia amylovora NBRC 12687 = CFBP 1232</name>
    <dbReference type="NCBI Taxonomy" id="1219359"/>
    <lineage>
        <taxon>Bacteria</taxon>
        <taxon>Pseudomonadati</taxon>
        <taxon>Pseudomonadota</taxon>
        <taxon>Gammaproteobacteria</taxon>
        <taxon>Enterobacterales</taxon>
        <taxon>Erwiniaceae</taxon>
        <taxon>Erwinia</taxon>
    </lineage>
</organism>
<sequence length="470" mass="53295">MTKMTNSHIFSKKINDFSKIKALVLMTSVSFFLMFLGTSRTMFSVYMPDDYLLASQTMPLSFYLNQGRFVQALITFFFNDSGINIISSSPVFTPLFLLATSLTASAVIINLIPKGASLLVACLCSAVIVTHPVFSMMAVYHLATVCFSICMMCILGAIHYMNKFLEKKELQYALKTALLIVLICGNYQPAFIILAGYVVARTFIFQKKIFSLSALVSFSPLILGFILYAIFFKATKNILGVVDWDSRASLVSDIPHRLSEISNFIPSLFFKSYWVIPSQYSLMMSVCLVLFLVTYLIKQRDLPLSIYTIPFFNLFLTIAPVAILYQWDPTPRAIFSIAFFYGSCFALFYNDRFEKFKVILLSVISLLGLLSSNHYLYTTEMSQKKDKLVVYEAYSIIKNDSLEDKKIAFVNKNALDIADWAVNGAFFFLTNDNFQLTPASPQQRELCDKESRKTTSIIHPDKREAVLCLR</sequence>
<reference evidence="2 3" key="1">
    <citation type="submission" date="2012-11" db="EMBL/GenBank/DDBJ databases">
        <authorList>
            <person name="Linke B."/>
        </authorList>
    </citation>
    <scope>NUCLEOTIDE SEQUENCE [LARGE SCALE GENOMIC DNA]</scope>
    <source>
        <strain evidence="3">CFBP 1232</strain>
    </source>
</reference>
<feature type="transmembrane region" description="Helical" evidence="1">
    <location>
        <begin position="209"/>
        <end position="231"/>
    </location>
</feature>
<proteinExistence type="predicted"/>
<feature type="transmembrane region" description="Helical" evidence="1">
    <location>
        <begin position="333"/>
        <end position="349"/>
    </location>
</feature>
<evidence type="ECO:0000313" key="2">
    <source>
        <dbReference type="EMBL" id="CCO92930.1"/>
    </source>
</evidence>
<dbReference type="Pfam" id="PF14264">
    <property type="entry name" value="Glucos_trans_II"/>
    <property type="match status" value="1"/>
</dbReference>
<feature type="transmembrane region" description="Helical" evidence="1">
    <location>
        <begin position="20"/>
        <end position="40"/>
    </location>
</feature>